<sequence>MQCTCEFLSYSIDNFGKTMLDVIKKQKNNQTYKDEWPNITLLEPVSEAFFMYVDEVENNKQRNSISNRNNERTKAENILRDNVKGVNKLAHGDEAILKGCGLPTTKVGAKAKVPLVPITEFEVGYTARMGVFKIKFKAQHSMNKASIYFTPINPAGQTNVNWSTSDHYKSKFLFESGLTSGTIFLKLVLFADNNDIVESTVYEFAISKIGM</sequence>
<dbReference type="EMBL" id="PRDK01000001">
    <property type="protein sequence ID" value="MBE8712310.1"/>
    <property type="molecule type" value="Genomic_DNA"/>
</dbReference>
<keyword evidence="2" id="KW-1185">Reference proteome</keyword>
<protein>
    <submittedName>
        <fullName evidence="1">Uncharacterized protein</fullName>
    </submittedName>
</protein>
<dbReference type="RefSeq" id="WP_196934650.1">
    <property type="nucleotide sequence ID" value="NZ_MU158698.1"/>
</dbReference>
<reference evidence="1" key="1">
    <citation type="submission" date="2018-02" db="EMBL/GenBank/DDBJ databases">
        <authorList>
            <person name="Vasarhelyi B.M."/>
            <person name="Deshmukh S."/>
            <person name="Balint B."/>
            <person name="Kukolya J."/>
        </authorList>
    </citation>
    <scope>NUCLEOTIDE SEQUENCE</scope>
    <source>
        <strain evidence="1">KB22</strain>
    </source>
</reference>
<evidence type="ECO:0000313" key="2">
    <source>
        <dbReference type="Proteomes" id="UP000616201"/>
    </source>
</evidence>
<organism evidence="1 2">
    <name type="scientific">Sphingobacterium hungaricum</name>
    <dbReference type="NCBI Taxonomy" id="2082723"/>
    <lineage>
        <taxon>Bacteria</taxon>
        <taxon>Pseudomonadati</taxon>
        <taxon>Bacteroidota</taxon>
        <taxon>Sphingobacteriia</taxon>
        <taxon>Sphingobacteriales</taxon>
        <taxon>Sphingobacteriaceae</taxon>
        <taxon>Sphingobacterium</taxon>
    </lineage>
</organism>
<dbReference type="AlphaFoldDB" id="A0A928UVZ3"/>
<name>A0A928UVZ3_9SPHI</name>
<gene>
    <name evidence="1" type="ORF">C4F49_01270</name>
</gene>
<evidence type="ECO:0000313" key="1">
    <source>
        <dbReference type="EMBL" id="MBE8712310.1"/>
    </source>
</evidence>
<comment type="caution">
    <text evidence="1">The sequence shown here is derived from an EMBL/GenBank/DDBJ whole genome shotgun (WGS) entry which is preliminary data.</text>
</comment>
<dbReference type="Proteomes" id="UP000616201">
    <property type="component" value="Unassembled WGS sequence"/>
</dbReference>
<accession>A0A928UVZ3</accession>
<proteinExistence type="predicted"/>